<accession>A0A7T5EIX3</accession>
<keyword evidence="2" id="KW-0949">S-adenosyl-L-methionine</keyword>
<keyword evidence="5" id="KW-0411">Iron-sulfur</keyword>
<dbReference type="Pfam" id="PF02310">
    <property type="entry name" value="B12-binding"/>
    <property type="match status" value="1"/>
</dbReference>
<evidence type="ECO:0000313" key="8">
    <source>
        <dbReference type="EMBL" id="QQE73435.1"/>
    </source>
</evidence>
<protein>
    <submittedName>
        <fullName evidence="8">B12-binding domain-containing radical SAM protein</fullName>
    </submittedName>
</protein>
<evidence type="ECO:0000313" key="9">
    <source>
        <dbReference type="EMBL" id="QUO40517.1"/>
    </source>
</evidence>
<keyword evidence="4" id="KW-0408">Iron</keyword>
<dbReference type="Gene3D" id="3.40.50.280">
    <property type="entry name" value="Cobalamin-binding domain"/>
    <property type="match status" value="1"/>
</dbReference>
<evidence type="ECO:0000259" key="7">
    <source>
        <dbReference type="PROSITE" id="PS51918"/>
    </source>
</evidence>
<dbReference type="InterPro" id="IPR058240">
    <property type="entry name" value="rSAM_sf"/>
</dbReference>
<evidence type="ECO:0000259" key="6">
    <source>
        <dbReference type="PROSITE" id="PS51332"/>
    </source>
</evidence>
<reference evidence="9" key="2">
    <citation type="submission" date="2021-04" db="EMBL/GenBank/DDBJ databases">
        <title>Brevibacillus composti FJAT-54423, complete genome.</title>
        <authorList>
            <person name="Tang R."/>
        </authorList>
    </citation>
    <scope>NUCLEOTIDE SEQUENCE</scope>
    <source>
        <strain evidence="9">FJAT-54424</strain>
    </source>
</reference>
<keyword evidence="3" id="KW-0479">Metal-binding</keyword>
<dbReference type="PANTHER" id="PTHR43409">
    <property type="entry name" value="ANAEROBIC MAGNESIUM-PROTOPORPHYRIN IX MONOMETHYL ESTER CYCLASE-RELATED"/>
    <property type="match status" value="1"/>
</dbReference>
<comment type="cofactor">
    <cofactor evidence="1">
        <name>[4Fe-4S] cluster</name>
        <dbReference type="ChEBI" id="CHEBI:49883"/>
    </cofactor>
</comment>
<dbReference type="CDD" id="cd02068">
    <property type="entry name" value="radical_SAM_B12_BD"/>
    <property type="match status" value="1"/>
</dbReference>
<evidence type="ECO:0000256" key="3">
    <source>
        <dbReference type="ARBA" id="ARBA00022723"/>
    </source>
</evidence>
<dbReference type="InterPro" id="IPR006158">
    <property type="entry name" value="Cobalamin-bd"/>
</dbReference>
<feature type="domain" description="B12-binding" evidence="6">
    <location>
        <begin position="1"/>
        <end position="134"/>
    </location>
</feature>
<dbReference type="InterPro" id="IPR007197">
    <property type="entry name" value="rSAM"/>
</dbReference>
<evidence type="ECO:0000313" key="10">
    <source>
        <dbReference type="Proteomes" id="UP000595847"/>
    </source>
</evidence>
<sequence>MKILLSTLNAKFIHSSLALRYLRSYAKPSFPDLEIAEYTINDVTLNIVSDIYKRRPDIVAFSCYIWNIRETIDVISNLKKVRPDLPVILGGPEVSYDADYWMKQHPEFDVIVLGEGEQTFLELMQAYEEARRTGQPPRLKDVAGIVYREGEHIRFSAPRGQIEDLDSIPSPYAEDLDELNNRVVYFEASRGCPFKCQYCLSSIEDGVRYFSLDRVKADLLRLIRHGVKTIKFVDRTFNINKKYALEIFQFLIDNHNGTVFQFEITADILRADVLDFLIENAPPGIFRFEIGVQSTNDETNRLVQRIQRFDRLSQTVTKIKNSGKIDQHLDLIAGLPEEDYASFRKTFNDVFALRPEELQLGFLKMLRGTGVRARAANHGYVYMDQAPYEILGNNVLSFEDMQRIKRAEDILEKYWNAHRMDHTLEWLVSRTFATPFDFFQEFGDFWEEQGWSRIGHQLEDLFLRLRQFLEQRGTEEMEHILSLMKFDYLRNQKHRPRKLWWEDVLDKSELQGLYQSVADKRHQLREDFARHTASEKEYFKHTLPAYVSFDLEKWERGGELIPGAFVLVVYYPYQEGQSNSYTVVKQEEMLARTQK</sequence>
<evidence type="ECO:0000256" key="1">
    <source>
        <dbReference type="ARBA" id="ARBA00001966"/>
    </source>
</evidence>
<dbReference type="PANTHER" id="PTHR43409:SF16">
    <property type="entry name" value="SLR0320 PROTEIN"/>
    <property type="match status" value="1"/>
</dbReference>
<dbReference type="AlphaFoldDB" id="A0A7T5EIX3"/>
<dbReference type="Gene3D" id="3.80.30.20">
    <property type="entry name" value="tm_1862 like domain"/>
    <property type="match status" value="1"/>
</dbReference>
<dbReference type="InterPro" id="IPR006638">
    <property type="entry name" value="Elp3/MiaA/NifB-like_rSAM"/>
</dbReference>
<dbReference type="GO" id="GO:0051539">
    <property type="term" value="F:4 iron, 4 sulfur cluster binding"/>
    <property type="evidence" value="ECO:0007669"/>
    <property type="project" value="UniProtKB-KW"/>
</dbReference>
<dbReference type="GO" id="GO:0003824">
    <property type="term" value="F:catalytic activity"/>
    <property type="evidence" value="ECO:0007669"/>
    <property type="project" value="InterPro"/>
</dbReference>
<dbReference type="PROSITE" id="PS51918">
    <property type="entry name" value="RADICAL_SAM"/>
    <property type="match status" value="1"/>
</dbReference>
<dbReference type="SMART" id="SM00729">
    <property type="entry name" value="Elp3"/>
    <property type="match status" value="1"/>
</dbReference>
<dbReference type="SUPFAM" id="SSF102114">
    <property type="entry name" value="Radical SAM enzymes"/>
    <property type="match status" value="1"/>
</dbReference>
<evidence type="ECO:0000313" key="11">
    <source>
        <dbReference type="Proteomes" id="UP000677234"/>
    </source>
</evidence>
<dbReference type="RefSeq" id="WP_198827059.1">
    <property type="nucleotide sequence ID" value="NZ_CP066308.1"/>
</dbReference>
<dbReference type="SFLD" id="SFLDG01082">
    <property type="entry name" value="B12-binding_domain_containing"/>
    <property type="match status" value="1"/>
</dbReference>
<dbReference type="EMBL" id="CP073708">
    <property type="protein sequence ID" value="QUO40517.1"/>
    <property type="molecule type" value="Genomic_DNA"/>
</dbReference>
<dbReference type="KEGG" id="bcop:JD108_16245"/>
<dbReference type="Proteomes" id="UP000595847">
    <property type="component" value="Chromosome"/>
</dbReference>
<gene>
    <name evidence="8" type="ORF">JD108_16245</name>
    <name evidence="9" type="ORF">KDJ56_16190</name>
</gene>
<organism evidence="8 10">
    <name type="scientific">Brevibacillus composti</name>
    <dbReference type="NCBI Taxonomy" id="2796470"/>
    <lineage>
        <taxon>Bacteria</taxon>
        <taxon>Bacillati</taxon>
        <taxon>Bacillota</taxon>
        <taxon>Bacilli</taxon>
        <taxon>Bacillales</taxon>
        <taxon>Paenibacillaceae</taxon>
        <taxon>Brevibacillus</taxon>
    </lineage>
</organism>
<dbReference type="InterPro" id="IPR034466">
    <property type="entry name" value="Methyltransferase_Class_B"/>
</dbReference>
<evidence type="ECO:0000256" key="2">
    <source>
        <dbReference type="ARBA" id="ARBA00022691"/>
    </source>
</evidence>
<feature type="domain" description="Radical SAM core" evidence="7">
    <location>
        <begin position="178"/>
        <end position="408"/>
    </location>
</feature>
<dbReference type="InterPro" id="IPR036724">
    <property type="entry name" value="Cobalamin-bd_sf"/>
</dbReference>
<dbReference type="InterPro" id="IPR023404">
    <property type="entry name" value="rSAM_horseshoe"/>
</dbReference>
<dbReference type="Pfam" id="PF04055">
    <property type="entry name" value="Radical_SAM"/>
    <property type="match status" value="1"/>
</dbReference>
<dbReference type="SUPFAM" id="SSF52242">
    <property type="entry name" value="Cobalamin (vitamin B12)-binding domain"/>
    <property type="match status" value="1"/>
</dbReference>
<name>A0A7T5EIX3_9BACL</name>
<proteinExistence type="predicted"/>
<dbReference type="SFLD" id="SFLDG01123">
    <property type="entry name" value="methyltransferase_(Class_B)"/>
    <property type="match status" value="1"/>
</dbReference>
<dbReference type="SFLD" id="SFLDS00029">
    <property type="entry name" value="Radical_SAM"/>
    <property type="match status" value="1"/>
</dbReference>
<evidence type="ECO:0000256" key="4">
    <source>
        <dbReference type="ARBA" id="ARBA00023004"/>
    </source>
</evidence>
<dbReference type="InterPro" id="IPR051198">
    <property type="entry name" value="BchE-like"/>
</dbReference>
<dbReference type="EMBL" id="CP066308">
    <property type="protein sequence ID" value="QQE73435.1"/>
    <property type="molecule type" value="Genomic_DNA"/>
</dbReference>
<reference evidence="8 10" key="1">
    <citation type="submission" date="2020-12" db="EMBL/GenBank/DDBJ databases">
        <title>strain FJAT-54423T represents a novel species of the genus Brevibacillus.</title>
        <authorList>
            <person name="Tang R."/>
        </authorList>
    </citation>
    <scope>NUCLEOTIDE SEQUENCE [LARGE SCALE GENOMIC DNA]</scope>
    <source>
        <strain evidence="8 10">FJAT-54423</strain>
    </source>
</reference>
<dbReference type="GO" id="GO:0046872">
    <property type="term" value="F:metal ion binding"/>
    <property type="evidence" value="ECO:0007669"/>
    <property type="project" value="UniProtKB-KW"/>
</dbReference>
<evidence type="ECO:0000256" key="5">
    <source>
        <dbReference type="ARBA" id="ARBA00023014"/>
    </source>
</evidence>
<keyword evidence="11" id="KW-1185">Reference proteome</keyword>
<dbReference type="PROSITE" id="PS51332">
    <property type="entry name" value="B12_BINDING"/>
    <property type="match status" value="1"/>
</dbReference>
<dbReference type="Proteomes" id="UP000677234">
    <property type="component" value="Chromosome"/>
</dbReference>
<dbReference type="GO" id="GO:0031419">
    <property type="term" value="F:cobalamin binding"/>
    <property type="evidence" value="ECO:0007669"/>
    <property type="project" value="InterPro"/>
</dbReference>
<dbReference type="Pfam" id="PF13311">
    <property type="entry name" value="DUF4080"/>
    <property type="match status" value="1"/>
</dbReference>
<dbReference type="GO" id="GO:0005829">
    <property type="term" value="C:cytosol"/>
    <property type="evidence" value="ECO:0007669"/>
    <property type="project" value="TreeGrafter"/>
</dbReference>
<dbReference type="InterPro" id="IPR025288">
    <property type="entry name" value="DUF4080"/>
</dbReference>